<dbReference type="Pfam" id="PF02237">
    <property type="entry name" value="BPL_C"/>
    <property type="match status" value="1"/>
</dbReference>
<dbReference type="PANTHER" id="PTHR12835:SF5">
    <property type="entry name" value="BIOTIN--PROTEIN LIGASE"/>
    <property type="match status" value="1"/>
</dbReference>
<dbReference type="InterPro" id="IPR004143">
    <property type="entry name" value="BPL_LPL_catalytic"/>
</dbReference>
<dbReference type="InterPro" id="IPR003142">
    <property type="entry name" value="BPL_C"/>
</dbReference>
<protein>
    <recommendedName>
        <fullName evidence="3">biotin--[biotin carboxyl-carrier protein] ligase</fullName>
        <ecNumber evidence="3">6.3.4.15</ecNumber>
    </recommendedName>
</protein>
<keyword evidence="1 5" id="KW-0436">Ligase</keyword>
<dbReference type="RefSeq" id="WP_006329726.1">
    <property type="nucleotide sequence ID" value="NZ_BAHC01000018.1"/>
</dbReference>
<dbReference type="Gene3D" id="3.30.930.10">
    <property type="entry name" value="Bira Bifunctional Protein, Domain 2"/>
    <property type="match status" value="1"/>
</dbReference>
<keyword evidence="6" id="KW-1185">Reference proteome</keyword>
<dbReference type="InterPro" id="IPR004408">
    <property type="entry name" value="Biotin_CoA_COase_ligase"/>
</dbReference>
<evidence type="ECO:0000259" key="4">
    <source>
        <dbReference type="PROSITE" id="PS51733"/>
    </source>
</evidence>
<dbReference type="Proteomes" id="UP000008363">
    <property type="component" value="Unassembled WGS sequence"/>
</dbReference>
<proteinExistence type="predicted"/>
<dbReference type="AlphaFoldDB" id="K6UYA7"/>
<sequence>MTDHTVDPLVLTERLSGTRWHTIEVVGSTGSTNADLVARAAVGDVAGTVRMTTDQTAGRGRHTRVWEAPAGGQLAMSAAVRVGDRTEDLGWLSLIAGLAAVTAIEGVAGVRPTLKWPNDVLIDDRKVAGILSEFTTAPGGGIAVIGIGINTSMTPEQLPVPTATSLAIVTGTEVSLTDLADAFLRALADLLESWPDDVTRLAEIYRDRSDTVGRRVRLTLPDDEEVIGTAIGVDTAGRIVVDADGREVVASAGDVTHLRAAD</sequence>
<reference evidence="5 6" key="1">
    <citation type="submission" date="2012-08" db="EMBL/GenBank/DDBJ databases">
        <title>Whole genome shotgun sequence of Gordonia rhizosphera NBRC 16068.</title>
        <authorList>
            <person name="Takarada H."/>
            <person name="Isaki S."/>
            <person name="Hosoyama A."/>
            <person name="Tsuchikane K."/>
            <person name="Katsumata H."/>
            <person name="Baba S."/>
            <person name="Ohji S."/>
            <person name="Yamazaki S."/>
            <person name="Fujita N."/>
        </authorList>
    </citation>
    <scope>NUCLEOTIDE SEQUENCE [LARGE SCALE GENOMIC DNA]</scope>
    <source>
        <strain evidence="5 6">NBRC 16068</strain>
    </source>
</reference>
<dbReference type="InterPro" id="IPR045864">
    <property type="entry name" value="aa-tRNA-synth_II/BPL/LPL"/>
</dbReference>
<evidence type="ECO:0000313" key="6">
    <source>
        <dbReference type="Proteomes" id="UP000008363"/>
    </source>
</evidence>
<evidence type="ECO:0000313" key="5">
    <source>
        <dbReference type="EMBL" id="GAB88403.1"/>
    </source>
</evidence>
<accession>K6UYA7</accession>
<dbReference type="Pfam" id="PF03099">
    <property type="entry name" value="BPL_LplA_LipB"/>
    <property type="match status" value="1"/>
</dbReference>
<dbReference type="GO" id="GO:0004077">
    <property type="term" value="F:biotin--[biotin carboxyl-carrier protein] ligase activity"/>
    <property type="evidence" value="ECO:0007669"/>
    <property type="project" value="UniProtKB-EC"/>
</dbReference>
<dbReference type="STRING" id="1108045.GORHZ_018_00640"/>
<dbReference type="OrthoDB" id="9807064at2"/>
<evidence type="ECO:0000256" key="2">
    <source>
        <dbReference type="ARBA" id="ARBA00023267"/>
    </source>
</evidence>
<evidence type="ECO:0000256" key="1">
    <source>
        <dbReference type="ARBA" id="ARBA00022598"/>
    </source>
</evidence>
<dbReference type="eggNOG" id="COG0340">
    <property type="taxonomic scope" value="Bacteria"/>
</dbReference>
<dbReference type="NCBIfam" id="TIGR00121">
    <property type="entry name" value="birA_ligase"/>
    <property type="match status" value="1"/>
</dbReference>
<comment type="caution">
    <text evidence="5">The sequence shown here is derived from an EMBL/GenBank/DDBJ whole genome shotgun (WGS) entry which is preliminary data.</text>
</comment>
<dbReference type="SUPFAM" id="SSF55681">
    <property type="entry name" value="Class II aaRS and biotin synthetases"/>
    <property type="match status" value="1"/>
</dbReference>
<name>K6UYA7_9ACTN</name>
<dbReference type="PANTHER" id="PTHR12835">
    <property type="entry name" value="BIOTIN PROTEIN LIGASE"/>
    <property type="match status" value="1"/>
</dbReference>
<dbReference type="EC" id="6.3.4.15" evidence="3"/>
<feature type="domain" description="BPL/LPL catalytic" evidence="4">
    <location>
        <begin position="9"/>
        <end position="195"/>
    </location>
</feature>
<dbReference type="GO" id="GO:0005737">
    <property type="term" value="C:cytoplasm"/>
    <property type="evidence" value="ECO:0007669"/>
    <property type="project" value="TreeGrafter"/>
</dbReference>
<dbReference type="EMBL" id="BAHC01000018">
    <property type="protein sequence ID" value="GAB88403.1"/>
    <property type="molecule type" value="Genomic_DNA"/>
</dbReference>
<keyword evidence="2" id="KW-0092">Biotin</keyword>
<evidence type="ECO:0000256" key="3">
    <source>
        <dbReference type="ARBA" id="ARBA00024227"/>
    </source>
</evidence>
<dbReference type="Gene3D" id="2.30.30.100">
    <property type="match status" value="1"/>
</dbReference>
<organism evidence="5 6">
    <name type="scientific">Gordonia rhizosphera NBRC 16068</name>
    <dbReference type="NCBI Taxonomy" id="1108045"/>
    <lineage>
        <taxon>Bacteria</taxon>
        <taxon>Bacillati</taxon>
        <taxon>Actinomycetota</taxon>
        <taxon>Actinomycetes</taxon>
        <taxon>Mycobacteriales</taxon>
        <taxon>Gordoniaceae</taxon>
        <taxon>Gordonia</taxon>
    </lineage>
</organism>
<dbReference type="CDD" id="cd16442">
    <property type="entry name" value="BPL"/>
    <property type="match status" value="1"/>
</dbReference>
<dbReference type="PROSITE" id="PS51733">
    <property type="entry name" value="BPL_LPL_CATALYTIC"/>
    <property type="match status" value="1"/>
</dbReference>
<gene>
    <name evidence="5" type="primary">birA</name>
    <name evidence="5" type="ORF">GORHZ_018_00640</name>
</gene>